<keyword evidence="7 8" id="KW-0411">Iron-sulfur</keyword>
<keyword evidence="3 8" id="KW-0479">Metal-binding</keyword>
<keyword evidence="11" id="KW-1185">Reference proteome</keyword>
<dbReference type="InterPro" id="IPR044304">
    <property type="entry name" value="NUBPL-like"/>
</dbReference>
<name>A0A1H3SWD8_9PSEU</name>
<comment type="similarity">
    <text evidence="1">In the N-terminal section; belongs to the MIP18 family.</text>
</comment>
<organism evidence="10 11">
    <name type="scientific">Saccharopolyspora shandongensis</name>
    <dbReference type="NCBI Taxonomy" id="418495"/>
    <lineage>
        <taxon>Bacteria</taxon>
        <taxon>Bacillati</taxon>
        <taxon>Actinomycetota</taxon>
        <taxon>Actinomycetes</taxon>
        <taxon>Pseudonocardiales</taxon>
        <taxon>Pseudonocardiaceae</taxon>
        <taxon>Saccharopolyspora</taxon>
    </lineage>
</organism>
<dbReference type="Gene3D" id="3.30.300.130">
    <property type="entry name" value="Fe-S cluster assembly (FSCA)"/>
    <property type="match status" value="1"/>
</dbReference>
<evidence type="ECO:0000313" key="10">
    <source>
        <dbReference type="EMBL" id="SDZ41968.1"/>
    </source>
</evidence>
<dbReference type="GO" id="GO:0005524">
    <property type="term" value="F:ATP binding"/>
    <property type="evidence" value="ECO:0007669"/>
    <property type="project" value="UniProtKB-UniRule"/>
</dbReference>
<dbReference type="GO" id="GO:0140663">
    <property type="term" value="F:ATP-dependent FeS chaperone activity"/>
    <property type="evidence" value="ECO:0007669"/>
    <property type="project" value="InterPro"/>
</dbReference>
<dbReference type="CDD" id="cd02037">
    <property type="entry name" value="Mrp_NBP35"/>
    <property type="match status" value="1"/>
</dbReference>
<sequence length="370" mass="38840">MLLNHRAKPRTDSGSVRTAVGAVEDPELHRGLAELGMLRDVEVDRKGRARIEIALTTSACPLRESLREAVTNAATAAGAAAVDVVFSTMSERERMELAGHIRGEKPRGLAERTRVYAVASGKGGVGKSSVTANLAVALARSGQRVGVLDADVWGYSIPHLFGVRRNPIALNGFMLPVEAHGVRLMSVGFFVEDTEPVVWRGPMLHKALEQFLVDVHWDDLDVLLLDLPPGTGDVALSLLELVPQAALLAVTTPQPAAQTVAARVGRMARDQRMPIAGVVENMSSLVCGSCGAATSLFGSGGGQRLAEELDVPLLTQVPLDAAMREAGDAGIPVVARDPDAPSAAAVAKLAAELPVVRRGLAGIPLPLSVV</sequence>
<evidence type="ECO:0000313" key="11">
    <source>
        <dbReference type="Proteomes" id="UP000199529"/>
    </source>
</evidence>
<reference evidence="11" key="1">
    <citation type="submission" date="2016-10" db="EMBL/GenBank/DDBJ databases">
        <authorList>
            <person name="Varghese N."/>
            <person name="Submissions S."/>
        </authorList>
    </citation>
    <scope>NUCLEOTIDE SEQUENCE [LARGE SCALE GENOMIC DNA]</scope>
    <source>
        <strain evidence="11">CGMCC 4.3530</strain>
    </source>
</reference>
<evidence type="ECO:0000259" key="9">
    <source>
        <dbReference type="Pfam" id="PF01883"/>
    </source>
</evidence>
<feature type="domain" description="MIP18 family-like" evidence="9">
    <location>
        <begin position="16"/>
        <end position="77"/>
    </location>
</feature>
<evidence type="ECO:0000256" key="8">
    <source>
        <dbReference type="HAMAP-Rule" id="MF_02040"/>
    </source>
</evidence>
<protein>
    <recommendedName>
        <fullName evidence="8">Iron-sulfur cluster carrier protein</fullName>
    </recommendedName>
</protein>
<comment type="similarity">
    <text evidence="2">In the C-terminal section; belongs to the Mrp/NBP35 ATP-binding proteins family.</text>
</comment>
<evidence type="ECO:0000256" key="3">
    <source>
        <dbReference type="ARBA" id="ARBA00022723"/>
    </source>
</evidence>
<dbReference type="InterPro" id="IPR027417">
    <property type="entry name" value="P-loop_NTPase"/>
</dbReference>
<keyword evidence="8" id="KW-0378">Hydrolase</keyword>
<dbReference type="SUPFAM" id="SSF52540">
    <property type="entry name" value="P-loop containing nucleoside triphosphate hydrolases"/>
    <property type="match status" value="1"/>
</dbReference>
<proteinExistence type="inferred from homology"/>
<dbReference type="InterPro" id="IPR033756">
    <property type="entry name" value="YlxH/NBP35"/>
</dbReference>
<evidence type="ECO:0000256" key="2">
    <source>
        <dbReference type="ARBA" id="ARBA00008205"/>
    </source>
</evidence>
<dbReference type="Pfam" id="PF01883">
    <property type="entry name" value="FeS_assembly_P"/>
    <property type="match status" value="1"/>
</dbReference>
<dbReference type="FunFam" id="3.40.50.300:FF:001119">
    <property type="entry name" value="Iron-sulfur cluster carrier protein"/>
    <property type="match status" value="1"/>
</dbReference>
<keyword evidence="5 8" id="KW-0067">ATP-binding</keyword>
<evidence type="ECO:0000256" key="5">
    <source>
        <dbReference type="ARBA" id="ARBA00022840"/>
    </source>
</evidence>
<accession>A0A1H3SWD8</accession>
<evidence type="ECO:0000256" key="7">
    <source>
        <dbReference type="ARBA" id="ARBA00023014"/>
    </source>
</evidence>
<dbReference type="Gene3D" id="3.40.50.300">
    <property type="entry name" value="P-loop containing nucleotide triphosphate hydrolases"/>
    <property type="match status" value="1"/>
</dbReference>
<evidence type="ECO:0000256" key="1">
    <source>
        <dbReference type="ARBA" id="ARBA00007352"/>
    </source>
</evidence>
<evidence type="ECO:0000256" key="4">
    <source>
        <dbReference type="ARBA" id="ARBA00022741"/>
    </source>
</evidence>
<feature type="binding site" evidence="8">
    <location>
        <begin position="121"/>
        <end position="128"/>
    </location>
    <ligand>
        <name>ATP</name>
        <dbReference type="ChEBI" id="CHEBI:30616"/>
    </ligand>
</feature>
<comment type="subunit">
    <text evidence="8">Homodimer.</text>
</comment>
<keyword evidence="4 8" id="KW-0547">Nucleotide-binding</keyword>
<dbReference type="InterPro" id="IPR019591">
    <property type="entry name" value="Mrp/NBP35_ATP-bd"/>
</dbReference>
<dbReference type="GO" id="GO:0016226">
    <property type="term" value="P:iron-sulfur cluster assembly"/>
    <property type="evidence" value="ECO:0007669"/>
    <property type="project" value="InterPro"/>
</dbReference>
<dbReference type="PANTHER" id="PTHR42961">
    <property type="entry name" value="IRON-SULFUR PROTEIN NUBPL"/>
    <property type="match status" value="1"/>
</dbReference>
<dbReference type="Proteomes" id="UP000199529">
    <property type="component" value="Unassembled WGS sequence"/>
</dbReference>
<dbReference type="GO" id="GO:0046872">
    <property type="term" value="F:metal ion binding"/>
    <property type="evidence" value="ECO:0007669"/>
    <property type="project" value="UniProtKB-KW"/>
</dbReference>
<dbReference type="STRING" id="418495.SAMN05216215_107126"/>
<keyword evidence="6 8" id="KW-0408">Iron</keyword>
<dbReference type="InterPro" id="IPR002744">
    <property type="entry name" value="MIP18-like"/>
</dbReference>
<evidence type="ECO:0000256" key="6">
    <source>
        <dbReference type="ARBA" id="ARBA00023004"/>
    </source>
</evidence>
<dbReference type="PROSITE" id="PS01215">
    <property type="entry name" value="MRP"/>
    <property type="match status" value="1"/>
</dbReference>
<comment type="similarity">
    <text evidence="8">Belongs to the Mrp/NBP35 ATP-binding proteins family.</text>
</comment>
<dbReference type="InterPro" id="IPR000808">
    <property type="entry name" value="Mrp-like_CS"/>
</dbReference>
<dbReference type="GO" id="GO:0016887">
    <property type="term" value="F:ATP hydrolysis activity"/>
    <property type="evidence" value="ECO:0007669"/>
    <property type="project" value="UniProtKB-UniRule"/>
</dbReference>
<dbReference type="HAMAP" id="MF_02040">
    <property type="entry name" value="Mrp_NBP35"/>
    <property type="match status" value="1"/>
</dbReference>
<dbReference type="PANTHER" id="PTHR42961:SF2">
    <property type="entry name" value="IRON-SULFUR PROTEIN NUBPL"/>
    <property type="match status" value="1"/>
</dbReference>
<dbReference type="Pfam" id="PF10609">
    <property type="entry name" value="ParA"/>
    <property type="match status" value="1"/>
</dbReference>
<dbReference type="SUPFAM" id="SSF117916">
    <property type="entry name" value="Fe-S cluster assembly (FSCA) domain-like"/>
    <property type="match status" value="1"/>
</dbReference>
<dbReference type="RefSeq" id="WP_218157675.1">
    <property type="nucleotide sequence ID" value="NZ_FNOK01000071.1"/>
</dbReference>
<dbReference type="AlphaFoldDB" id="A0A1H3SWD8"/>
<gene>
    <name evidence="10" type="ORF">SAMN05216215_107126</name>
</gene>
<comment type="function">
    <text evidence="8">Binds and transfers iron-sulfur (Fe-S) clusters to target apoproteins. Can hydrolyze ATP.</text>
</comment>
<dbReference type="EMBL" id="FNOK01000071">
    <property type="protein sequence ID" value="SDZ41968.1"/>
    <property type="molecule type" value="Genomic_DNA"/>
</dbReference>
<dbReference type="InterPro" id="IPR034904">
    <property type="entry name" value="FSCA_dom_sf"/>
</dbReference>
<dbReference type="GO" id="GO:0051539">
    <property type="term" value="F:4 iron, 4 sulfur cluster binding"/>
    <property type="evidence" value="ECO:0007669"/>
    <property type="project" value="TreeGrafter"/>
</dbReference>